<feature type="compositionally biased region" description="Polar residues" evidence="1">
    <location>
        <begin position="353"/>
        <end position="362"/>
    </location>
</feature>
<evidence type="ECO:0000313" key="2">
    <source>
        <dbReference type="EMBL" id="KAL1638838.1"/>
    </source>
</evidence>
<dbReference type="PANTHER" id="PTHR35043">
    <property type="entry name" value="TRANSCRIPTION FACTOR DOMAIN-CONTAINING PROTEIN"/>
    <property type="match status" value="1"/>
</dbReference>
<dbReference type="EMBL" id="JAKEKT020000073">
    <property type="protein sequence ID" value="KAL1638838.1"/>
    <property type="molecule type" value="Genomic_DNA"/>
</dbReference>
<sequence>MLDIIGAGENVTTFSWEAQPQTRGTFGILSTCFVTLALCTWKIVHLNLPGICPDDDLAWSDWWKADKTVRHKLVHICGGHQLVRQIGWLVIGLFAPELIAFAAFKQYWDAKELQKYMEEVYLEHDKGPSWWPAILRPRASPADVETNDEDKPVWTMTHSFYAVMGGFTYTLREGSRVYLPDDRNREQLTLRHEAVRFIAKYEPSIIPKLTVNAIRDKSKASAFVKIITLFQGGNLVAIWFSLQCIVRMQQGLSISLLELTTFAHCICGLLVGAVWLQKPLGVQEPSPLVMPRSIRQPHWLMAMLYTLSSFDHKDSDDDRYRRTAKSHRKPPVEPTIHVYNTDADNNQNNNNNEPTTASQLDLSSPTTAAAAAEKSPRPASSSDQPSSSPSPSTKHPRRLPKLNPARAAAHAVLHAQKATAPTPNHPADTSSPSAAAATAAQRRYTMRTRLAQKGWEHYILAPAASNTDALSPQDGPSHQRRLRRELRDALVDRVPNFPRRSHVLRGGGGVGLRTHAAVTLTGCAYGALHLLAWDAPFRTAAERALWRAAALGLAASGLLVPVARVEGWASDAVRPFLLDDDPANDAEEAERLERLGVRGFVRSYEGPHEDAVRPGVLGEGLLGRRGGGGEEKVVEQDARSVVSAYDGWRHFGGLVLKAGLGWAVEVLRVCRLVAMVVVGAVYIGLRVFIFVECLVNVGNLPASAYDVVQWSQYVPHIS</sequence>
<reference evidence="2 3" key="1">
    <citation type="journal article" date="2023" name="Plant Dis.">
        <title>First Report of Diplodia intermedia Causing Canker and Dieback Diseases on Apple Trees in Canada.</title>
        <authorList>
            <person name="Ellouze W."/>
            <person name="Ilyukhin E."/>
            <person name="Sulman M."/>
            <person name="Ali S."/>
        </authorList>
    </citation>
    <scope>NUCLEOTIDE SEQUENCE [LARGE SCALE GENOMIC DNA]</scope>
    <source>
        <strain evidence="2 3">M45-28</strain>
    </source>
</reference>
<feature type="compositionally biased region" description="Low complexity" evidence="1">
    <location>
        <begin position="405"/>
        <end position="439"/>
    </location>
</feature>
<protein>
    <submittedName>
        <fullName evidence="2">Uncharacterized protein</fullName>
    </submittedName>
</protein>
<comment type="caution">
    <text evidence="2">The sequence shown here is derived from an EMBL/GenBank/DDBJ whole genome shotgun (WGS) entry which is preliminary data.</text>
</comment>
<dbReference type="PANTHER" id="PTHR35043:SF9">
    <property type="match status" value="1"/>
</dbReference>
<name>A0ABR3THE2_9PEZI</name>
<proteinExistence type="predicted"/>
<feature type="compositionally biased region" description="Low complexity" evidence="1">
    <location>
        <begin position="363"/>
        <end position="392"/>
    </location>
</feature>
<evidence type="ECO:0000313" key="3">
    <source>
        <dbReference type="Proteomes" id="UP001521184"/>
    </source>
</evidence>
<keyword evidence="3" id="KW-1185">Reference proteome</keyword>
<gene>
    <name evidence="2" type="ORF">SLS58_008543</name>
</gene>
<accession>A0ABR3THE2</accession>
<organism evidence="2 3">
    <name type="scientific">Diplodia intermedia</name>
    <dbReference type="NCBI Taxonomy" id="856260"/>
    <lineage>
        <taxon>Eukaryota</taxon>
        <taxon>Fungi</taxon>
        <taxon>Dikarya</taxon>
        <taxon>Ascomycota</taxon>
        <taxon>Pezizomycotina</taxon>
        <taxon>Dothideomycetes</taxon>
        <taxon>Dothideomycetes incertae sedis</taxon>
        <taxon>Botryosphaeriales</taxon>
        <taxon>Botryosphaeriaceae</taxon>
        <taxon>Diplodia</taxon>
    </lineage>
</organism>
<dbReference type="Proteomes" id="UP001521184">
    <property type="component" value="Unassembled WGS sequence"/>
</dbReference>
<feature type="region of interest" description="Disordered" evidence="1">
    <location>
        <begin position="315"/>
        <end position="439"/>
    </location>
</feature>
<evidence type="ECO:0000256" key="1">
    <source>
        <dbReference type="SAM" id="MobiDB-lite"/>
    </source>
</evidence>